<keyword evidence="1" id="KW-0732">Signal</keyword>
<gene>
    <name evidence="2" type="ordered locus">CAP2UW1_1309</name>
</gene>
<dbReference type="AlphaFoldDB" id="C7RSC0"/>
<dbReference type="InterPro" id="IPR023214">
    <property type="entry name" value="HAD_sf"/>
</dbReference>
<dbReference type="OrthoDB" id="9799365at2"/>
<reference evidence="2" key="2">
    <citation type="submission" date="2009-09" db="EMBL/GenBank/DDBJ databases">
        <title>Complete sequence of chromosome of Candidatus Accumulibacter phosphatis clade IIA str. UW-1.</title>
        <authorList>
            <consortium name="US DOE Joint Genome Institute"/>
            <person name="Martin H.G."/>
            <person name="Ivanova N."/>
            <person name="Kunin V."/>
            <person name="Warnecke F."/>
            <person name="Barry K."/>
            <person name="He S."/>
            <person name="Salamov A."/>
            <person name="Szeto E."/>
            <person name="Dalin E."/>
            <person name="Pangilinan J.L."/>
            <person name="Lapidus A."/>
            <person name="Lowry S."/>
            <person name="Kyrpides N.C."/>
            <person name="McMahon K.D."/>
            <person name="Hugenholtz P."/>
        </authorList>
    </citation>
    <scope>NUCLEOTIDE SEQUENCE [LARGE SCALE GENOMIC DNA]</scope>
    <source>
        <strain evidence="2">UW-1</strain>
    </source>
</reference>
<evidence type="ECO:0000313" key="2">
    <source>
        <dbReference type="EMBL" id="ACV34633.1"/>
    </source>
</evidence>
<evidence type="ECO:0000256" key="1">
    <source>
        <dbReference type="SAM" id="SignalP"/>
    </source>
</evidence>
<feature type="chain" id="PRO_5002983785" evidence="1">
    <location>
        <begin position="29"/>
        <end position="344"/>
    </location>
</feature>
<dbReference type="Pfam" id="PF12710">
    <property type="entry name" value="HAD"/>
    <property type="match status" value="1"/>
</dbReference>
<dbReference type="Gene3D" id="3.40.50.1000">
    <property type="entry name" value="HAD superfamily/HAD-like"/>
    <property type="match status" value="1"/>
</dbReference>
<dbReference type="SUPFAM" id="SSF56784">
    <property type="entry name" value="HAD-like"/>
    <property type="match status" value="1"/>
</dbReference>
<name>C7RSC0_ACCRE</name>
<accession>C7RSC0</accession>
<feature type="signal peptide" evidence="1">
    <location>
        <begin position="1"/>
        <end position="28"/>
    </location>
</feature>
<reference evidence="2" key="1">
    <citation type="submission" date="2009-08" db="EMBL/GenBank/DDBJ databases">
        <authorList>
            <consortium name="US DOE Joint Genome Institute"/>
            <person name="Lucas S."/>
            <person name="Copeland A."/>
            <person name="Lapidus A."/>
            <person name="Glavina del Rio T."/>
            <person name="Dalin E."/>
            <person name="Tice H."/>
            <person name="Bruce D."/>
            <person name="Barry K."/>
            <person name="Pitluck S."/>
            <person name="Lowry S."/>
            <person name="Larimer F."/>
            <person name="Land M."/>
            <person name="Hauser L."/>
            <person name="Kyrpides N."/>
            <person name="Ivanova N."/>
            <person name="McMahon K.D."/>
            <person name="Hugenholtz P."/>
        </authorList>
    </citation>
    <scope>NUCLEOTIDE SEQUENCE</scope>
    <source>
        <strain evidence="2">UW-1</strain>
    </source>
</reference>
<dbReference type="eggNOG" id="COG0560">
    <property type="taxonomic scope" value="Bacteria"/>
</dbReference>
<sequence precursor="true">MKTMYSVSTLARTFALSVLLTLGLAAQAQTDPLPSWNEGAAKKAIVEFVQVTTTPGSTKFVPPAERIATFDQDGTLWVEHPIYSQVMYILESVPALVKAKPELAKVAPFSTVLEILKGDRAAMAKLTLPDLEKLAAATLTGMPVQTFEAEARKWLAEAKDPRWKKPYTELTYLPMQEVLKYLRASGYKTYIVTGGGQDFVRTYAEAVYGIPPEQVIGTAGGTTYGYAKDGKPFLTKEPKLVLNDNNAGKPEAIHLMIGRRPVMAVGNSTGDQQMLEYTHAGDGARLSMLVLHDDAKREYAYGPAQGLPATKVGTFTQALYDEAKKQGWTVISMKNDWKKIFAFE</sequence>
<proteinExistence type="predicted"/>
<protein>
    <submittedName>
        <fullName evidence="2">NapD-like protein</fullName>
    </submittedName>
</protein>
<organism evidence="2">
    <name type="scientific">Accumulibacter regalis</name>
    <dbReference type="NCBI Taxonomy" id="522306"/>
    <lineage>
        <taxon>Bacteria</taxon>
        <taxon>Pseudomonadati</taxon>
        <taxon>Pseudomonadota</taxon>
        <taxon>Betaproteobacteria</taxon>
        <taxon>Candidatus Accumulibacter</taxon>
    </lineage>
</organism>
<dbReference type="HOGENOM" id="CLU_052514_0_0_4"/>
<dbReference type="KEGG" id="app:CAP2UW1_1309"/>
<dbReference type="InterPro" id="IPR036412">
    <property type="entry name" value="HAD-like_sf"/>
</dbReference>
<dbReference type="EMBL" id="CP001715">
    <property type="protein sequence ID" value="ACV34633.1"/>
    <property type="molecule type" value="Genomic_DNA"/>
</dbReference>
<dbReference type="STRING" id="522306.CAP2UW1_1309"/>